<dbReference type="InterPro" id="IPR048574">
    <property type="entry name" value="RUBY_RBDX"/>
</dbReference>
<keyword evidence="1" id="KW-0813">Transport</keyword>
<proteinExistence type="predicted"/>
<dbReference type="SUPFAM" id="SSF57802">
    <property type="entry name" value="Rubredoxin-like"/>
    <property type="match status" value="2"/>
</dbReference>
<dbReference type="InterPro" id="IPR038094">
    <property type="entry name" value="Desulfoferrodoxin_N_sf"/>
</dbReference>
<evidence type="ECO:0000256" key="2">
    <source>
        <dbReference type="ARBA" id="ARBA00022723"/>
    </source>
</evidence>
<gene>
    <name evidence="6" type="ORF">LCGC14_2309590</name>
</gene>
<reference evidence="6" key="1">
    <citation type="journal article" date="2015" name="Nature">
        <title>Complex archaea that bridge the gap between prokaryotes and eukaryotes.</title>
        <authorList>
            <person name="Spang A."/>
            <person name="Saw J.H."/>
            <person name="Jorgensen S.L."/>
            <person name="Zaremba-Niedzwiedzka K."/>
            <person name="Martijn J."/>
            <person name="Lind A.E."/>
            <person name="van Eijk R."/>
            <person name="Schleper C."/>
            <person name="Guy L."/>
            <person name="Ettema T.J."/>
        </authorList>
    </citation>
    <scope>NUCLEOTIDE SEQUENCE</scope>
</reference>
<sequence>MTSWKCDNCGYQYDAKEPYEKCPSCGKECEFVDVTNYVPKMDRTGRECKCEICGTEVKVTNDGGGFLKCCEKLMVLK</sequence>
<dbReference type="Pfam" id="PF21349">
    <property type="entry name" value="RUBY_RBDX"/>
    <property type="match status" value="1"/>
</dbReference>
<dbReference type="Gene3D" id="2.20.28.100">
    <property type="entry name" value="Desulphoferrodoxin, N-terminal domain"/>
    <property type="match status" value="1"/>
</dbReference>
<dbReference type="CDD" id="cd00350">
    <property type="entry name" value="rubredoxin_like"/>
    <property type="match status" value="1"/>
</dbReference>
<dbReference type="EMBL" id="LAZR01032745">
    <property type="protein sequence ID" value="KKL50031.1"/>
    <property type="molecule type" value="Genomic_DNA"/>
</dbReference>
<evidence type="ECO:0000256" key="4">
    <source>
        <dbReference type="ARBA" id="ARBA00023004"/>
    </source>
</evidence>
<dbReference type="InterPro" id="IPR004462">
    <property type="entry name" value="Desulfoferrodoxin_N"/>
</dbReference>
<accession>A0A0F9D8J1</accession>
<dbReference type="Gene3D" id="2.20.28.10">
    <property type="match status" value="1"/>
</dbReference>
<evidence type="ECO:0000256" key="1">
    <source>
        <dbReference type="ARBA" id="ARBA00022448"/>
    </source>
</evidence>
<dbReference type="InterPro" id="IPR024934">
    <property type="entry name" value="Rubredoxin-like_dom"/>
</dbReference>
<keyword evidence="3" id="KW-0249">Electron transport</keyword>
<name>A0A0F9D8J1_9ZZZZ</name>
<dbReference type="Pfam" id="PF06397">
    <property type="entry name" value="Desulfoferrod_N"/>
    <property type="match status" value="1"/>
</dbReference>
<evidence type="ECO:0000259" key="5">
    <source>
        <dbReference type="PROSITE" id="PS50903"/>
    </source>
</evidence>
<keyword evidence="4" id="KW-0408">Iron</keyword>
<dbReference type="GO" id="GO:0005506">
    <property type="term" value="F:iron ion binding"/>
    <property type="evidence" value="ECO:0007669"/>
    <property type="project" value="InterPro"/>
</dbReference>
<evidence type="ECO:0000313" key="6">
    <source>
        <dbReference type="EMBL" id="KKL50031.1"/>
    </source>
</evidence>
<dbReference type="PROSITE" id="PS50903">
    <property type="entry name" value="RUBREDOXIN_LIKE"/>
    <property type="match status" value="1"/>
</dbReference>
<comment type="caution">
    <text evidence="6">The sequence shown here is derived from an EMBL/GenBank/DDBJ whole genome shotgun (WGS) entry which is preliminary data.</text>
</comment>
<keyword evidence="2" id="KW-0479">Metal-binding</keyword>
<dbReference type="AlphaFoldDB" id="A0A0F9D8J1"/>
<organism evidence="6">
    <name type="scientific">marine sediment metagenome</name>
    <dbReference type="NCBI Taxonomy" id="412755"/>
    <lineage>
        <taxon>unclassified sequences</taxon>
        <taxon>metagenomes</taxon>
        <taxon>ecological metagenomes</taxon>
    </lineage>
</organism>
<protein>
    <recommendedName>
        <fullName evidence="5">Rubredoxin-like domain-containing protein</fullName>
    </recommendedName>
</protein>
<evidence type="ECO:0000256" key="3">
    <source>
        <dbReference type="ARBA" id="ARBA00022982"/>
    </source>
</evidence>
<feature type="domain" description="Rubredoxin-like" evidence="5">
    <location>
        <begin position="1"/>
        <end position="35"/>
    </location>
</feature>